<name>A0A377IVH2_AVIPA</name>
<evidence type="ECO:0000259" key="1">
    <source>
        <dbReference type="Pfam" id="PF08765"/>
    </source>
</evidence>
<feature type="domain" description="Mor transcription activator" evidence="1">
    <location>
        <begin position="55"/>
        <end position="140"/>
    </location>
</feature>
<evidence type="ECO:0000313" key="3">
    <source>
        <dbReference type="Proteomes" id="UP000254465"/>
    </source>
</evidence>
<proteinExistence type="predicted"/>
<evidence type="ECO:0000313" key="2">
    <source>
        <dbReference type="EMBL" id="STO91968.1"/>
    </source>
</evidence>
<dbReference type="Pfam" id="PF08765">
    <property type="entry name" value="Mor"/>
    <property type="match status" value="1"/>
</dbReference>
<organism evidence="2 3">
    <name type="scientific">Avibacterium paragallinarum</name>
    <name type="common">Haemophilus gallinarum</name>
    <dbReference type="NCBI Taxonomy" id="728"/>
    <lineage>
        <taxon>Bacteria</taxon>
        <taxon>Pseudomonadati</taxon>
        <taxon>Pseudomonadota</taxon>
        <taxon>Gammaproteobacteria</taxon>
        <taxon>Pasteurellales</taxon>
        <taxon>Pasteurellaceae</taxon>
        <taxon>Avibacterium</taxon>
    </lineage>
</organism>
<accession>A0A377IVH2</accession>
<sequence length="142" mass="16332">MSHFEDVADCLPPVVLEMVDLVGFEVTEKIVRHFGGVCFLFSDGAIYFPRLKSLIGRENATILRQYFKSEEIYIPRCEVALRTLRNTRLVNEFLIKTQVEEKSGRTAMLELCPKYALSDRQAWEIVRNAQRNSPLATQSSLF</sequence>
<dbReference type="AlphaFoldDB" id="A0A377IVH2"/>
<protein>
    <submittedName>
        <fullName evidence="2">Uncharacterized conserved protein</fullName>
    </submittedName>
</protein>
<reference evidence="2 3" key="1">
    <citation type="submission" date="2018-06" db="EMBL/GenBank/DDBJ databases">
        <authorList>
            <consortium name="Pathogen Informatics"/>
            <person name="Doyle S."/>
        </authorList>
    </citation>
    <scope>NUCLEOTIDE SEQUENCE [LARGE SCALE GENOMIC DNA]</scope>
    <source>
        <strain evidence="2 3">NCTC11296</strain>
    </source>
</reference>
<dbReference type="RefSeq" id="WP_017807259.1">
    <property type="nucleotide sequence ID" value="NZ_PQVK01000008.1"/>
</dbReference>
<dbReference type="SUPFAM" id="SSF46689">
    <property type="entry name" value="Homeodomain-like"/>
    <property type="match status" value="1"/>
</dbReference>
<dbReference type="InterPro" id="IPR009057">
    <property type="entry name" value="Homeodomain-like_sf"/>
</dbReference>
<gene>
    <name evidence="2" type="ORF">NCTC11296_03100</name>
</gene>
<dbReference type="Proteomes" id="UP000254465">
    <property type="component" value="Unassembled WGS sequence"/>
</dbReference>
<dbReference type="InterPro" id="IPR014875">
    <property type="entry name" value="Mor_transcription_activator"/>
</dbReference>
<dbReference type="EMBL" id="UGHK01000003">
    <property type="protein sequence ID" value="STO91968.1"/>
    <property type="molecule type" value="Genomic_DNA"/>
</dbReference>